<comment type="caution">
    <text evidence="1">The sequence shown here is derived from an EMBL/GenBank/DDBJ whole genome shotgun (WGS) entry which is preliminary data.</text>
</comment>
<proteinExistence type="predicted"/>
<organism evidence="1">
    <name type="scientific">marine sediment metagenome</name>
    <dbReference type="NCBI Taxonomy" id="412755"/>
    <lineage>
        <taxon>unclassified sequences</taxon>
        <taxon>metagenomes</taxon>
        <taxon>ecological metagenomes</taxon>
    </lineage>
</organism>
<sequence length="106" mass="12471">MTKTERVPEFERIWLTRETTDNMDEQLENALGWNLWTWCQDKINETDIEYVRADLANERYAEALRAAVVVLDEMWNCNCLEIGRTECECVDSPAHRVRGLMEDGDE</sequence>
<dbReference type="EMBL" id="LAZR01018595">
    <property type="protein sequence ID" value="KKL95789.1"/>
    <property type="molecule type" value="Genomic_DNA"/>
</dbReference>
<evidence type="ECO:0000313" key="1">
    <source>
        <dbReference type="EMBL" id="KKL95789.1"/>
    </source>
</evidence>
<accession>A0A0F9GAA3</accession>
<gene>
    <name evidence="1" type="ORF">LCGC14_1851090</name>
</gene>
<dbReference type="AlphaFoldDB" id="A0A0F9GAA3"/>
<reference evidence="1" key="1">
    <citation type="journal article" date="2015" name="Nature">
        <title>Complex archaea that bridge the gap between prokaryotes and eukaryotes.</title>
        <authorList>
            <person name="Spang A."/>
            <person name="Saw J.H."/>
            <person name="Jorgensen S.L."/>
            <person name="Zaremba-Niedzwiedzka K."/>
            <person name="Martijn J."/>
            <person name="Lind A.E."/>
            <person name="van Eijk R."/>
            <person name="Schleper C."/>
            <person name="Guy L."/>
            <person name="Ettema T.J."/>
        </authorList>
    </citation>
    <scope>NUCLEOTIDE SEQUENCE</scope>
</reference>
<name>A0A0F9GAA3_9ZZZZ</name>
<protein>
    <submittedName>
        <fullName evidence="1">Uncharacterized protein</fullName>
    </submittedName>
</protein>